<evidence type="ECO:0000313" key="9">
    <source>
        <dbReference type="Proteomes" id="UP000239471"/>
    </source>
</evidence>
<dbReference type="CDD" id="cd02218">
    <property type="entry name" value="cupin_PGI"/>
    <property type="match status" value="1"/>
</dbReference>
<comment type="caution">
    <text evidence="8">The sequence shown here is derived from an EMBL/GenBank/DDBJ whole genome shotgun (WGS) entry which is preliminary data.</text>
</comment>
<dbReference type="InterPro" id="IPR010551">
    <property type="entry name" value="G6P_isomerase_prok"/>
</dbReference>
<accession>A0A2T0BI91</accession>
<comment type="pathway">
    <text evidence="1">Carbohydrate degradation; glycolysis; D-glyceraldehyde 3-phosphate and glycerone phosphate from D-glucose: step 2/4.</text>
</comment>
<organism evidence="8 9">
    <name type="scientific">Clostridium vincentii</name>
    <dbReference type="NCBI Taxonomy" id="52704"/>
    <lineage>
        <taxon>Bacteria</taxon>
        <taxon>Bacillati</taxon>
        <taxon>Bacillota</taxon>
        <taxon>Clostridia</taxon>
        <taxon>Eubacteriales</taxon>
        <taxon>Clostridiaceae</taxon>
        <taxon>Clostridium</taxon>
    </lineage>
</organism>
<gene>
    <name evidence="8" type="ORF">CLVI_08550</name>
</gene>
<dbReference type="AlphaFoldDB" id="A0A2T0BI91"/>
<feature type="domain" description="Glucose-6-phosphate isomerase prokaryote" evidence="7">
    <location>
        <begin position="50"/>
        <end position="163"/>
    </location>
</feature>
<reference evidence="8 9" key="1">
    <citation type="submission" date="2018-03" db="EMBL/GenBank/DDBJ databases">
        <title>Genome sequence of Clostridium vincentii DSM 10228.</title>
        <authorList>
            <person name="Poehlein A."/>
            <person name="Daniel R."/>
        </authorList>
    </citation>
    <scope>NUCLEOTIDE SEQUENCE [LARGE SCALE GENOMIC DNA]</scope>
    <source>
        <strain evidence="8 9">DSM 10228</strain>
    </source>
</reference>
<comment type="similarity">
    <text evidence="2">Belongs to the archaeal-type GPI family.</text>
</comment>
<dbReference type="InterPro" id="IPR011051">
    <property type="entry name" value="RmlC_Cupin_sf"/>
</dbReference>
<evidence type="ECO:0000256" key="3">
    <source>
        <dbReference type="ARBA" id="ARBA00011952"/>
    </source>
</evidence>
<protein>
    <recommendedName>
        <fullName evidence="3">glucose-6-phosphate isomerase</fullName>
        <ecNumber evidence="3">5.3.1.9</ecNumber>
    </recommendedName>
</protein>
<keyword evidence="9" id="KW-1185">Reference proteome</keyword>
<evidence type="ECO:0000313" key="8">
    <source>
        <dbReference type="EMBL" id="PRR83605.1"/>
    </source>
</evidence>
<dbReference type="Gene3D" id="2.60.120.10">
    <property type="entry name" value="Jelly Rolls"/>
    <property type="match status" value="1"/>
</dbReference>
<dbReference type="RefSeq" id="WP_106058884.1">
    <property type="nucleotide sequence ID" value="NZ_PVXQ01000006.1"/>
</dbReference>
<dbReference type="UniPathway" id="UPA00109">
    <property type="reaction ID" value="UER00181"/>
</dbReference>
<dbReference type="Proteomes" id="UP000239471">
    <property type="component" value="Unassembled WGS sequence"/>
</dbReference>
<dbReference type="GO" id="GO:0006096">
    <property type="term" value="P:glycolytic process"/>
    <property type="evidence" value="ECO:0007669"/>
    <property type="project" value="UniProtKB-UniPathway"/>
</dbReference>
<keyword evidence="5" id="KW-0324">Glycolysis</keyword>
<evidence type="ECO:0000256" key="2">
    <source>
        <dbReference type="ARBA" id="ARBA00006542"/>
    </source>
</evidence>
<dbReference type="InterPro" id="IPR014710">
    <property type="entry name" value="RmlC-like_jellyroll"/>
</dbReference>
<comment type="catalytic activity">
    <reaction evidence="6">
        <text>alpha-D-glucose 6-phosphate = beta-D-fructose 6-phosphate</text>
        <dbReference type="Rhea" id="RHEA:11816"/>
        <dbReference type="ChEBI" id="CHEBI:57634"/>
        <dbReference type="ChEBI" id="CHEBI:58225"/>
        <dbReference type="EC" id="5.3.1.9"/>
    </reaction>
</comment>
<evidence type="ECO:0000256" key="6">
    <source>
        <dbReference type="ARBA" id="ARBA00029321"/>
    </source>
</evidence>
<dbReference type="EMBL" id="PVXQ01000006">
    <property type="protein sequence ID" value="PRR83605.1"/>
    <property type="molecule type" value="Genomic_DNA"/>
</dbReference>
<dbReference type="GO" id="GO:0004347">
    <property type="term" value="F:glucose-6-phosphate isomerase activity"/>
    <property type="evidence" value="ECO:0007669"/>
    <property type="project" value="UniProtKB-EC"/>
</dbReference>
<evidence type="ECO:0000259" key="7">
    <source>
        <dbReference type="Pfam" id="PF06560"/>
    </source>
</evidence>
<evidence type="ECO:0000256" key="4">
    <source>
        <dbReference type="ARBA" id="ARBA00022432"/>
    </source>
</evidence>
<dbReference type="Pfam" id="PF06560">
    <property type="entry name" value="GPI"/>
    <property type="match status" value="1"/>
</dbReference>
<dbReference type="GO" id="GO:0005737">
    <property type="term" value="C:cytoplasm"/>
    <property type="evidence" value="ECO:0007669"/>
    <property type="project" value="InterPro"/>
</dbReference>
<proteinExistence type="inferred from homology"/>
<dbReference type="GO" id="GO:0006094">
    <property type="term" value="P:gluconeogenesis"/>
    <property type="evidence" value="ECO:0007669"/>
    <property type="project" value="UniProtKB-KW"/>
</dbReference>
<keyword evidence="4" id="KW-0312">Gluconeogenesis</keyword>
<dbReference type="OrthoDB" id="5592106at2"/>
<dbReference type="EC" id="5.3.1.9" evidence="3"/>
<name>A0A2T0BI91_9CLOT</name>
<keyword evidence="8" id="KW-0413">Isomerase</keyword>
<evidence type="ECO:0000256" key="1">
    <source>
        <dbReference type="ARBA" id="ARBA00004926"/>
    </source>
</evidence>
<sequence>MEIREPKYTHDFFNGVINGENVESYKKTYKDISFAYADVDKGLALDTEMYEVYFFNCGGENTLLWGLTILHPITVNEECNLTRGHFHLDRTEPELYFGLGGQGLLMYMDEDGNSFCEKVFKGSVHYIHGNYAHRLINTGDIDFKVGACWRDVAGHDYKAIENKPFPKRVYKINNETIFRD</sequence>
<evidence type="ECO:0000256" key="5">
    <source>
        <dbReference type="ARBA" id="ARBA00023152"/>
    </source>
</evidence>
<dbReference type="SUPFAM" id="SSF51182">
    <property type="entry name" value="RmlC-like cupins"/>
    <property type="match status" value="1"/>
</dbReference>